<dbReference type="OrthoDB" id="9778896at2"/>
<dbReference type="GO" id="GO:0009236">
    <property type="term" value="P:cobalamin biosynthetic process"/>
    <property type="evidence" value="ECO:0007669"/>
    <property type="project" value="UniProtKB-UniRule"/>
</dbReference>
<comment type="pathway">
    <text evidence="2 15">Cofactor biosynthesis; adenosylcobalamin biosynthesis; adenosylcobalamin from cob(II)yrinate a,c-diamide: step 2/7.</text>
</comment>
<evidence type="ECO:0000256" key="3">
    <source>
        <dbReference type="ARBA" id="ARBA00007487"/>
    </source>
</evidence>
<organism evidence="17 18">
    <name type="scientific">Candidatus Odyssella acanthamoebae</name>
    <dbReference type="NCBI Taxonomy" id="91604"/>
    <lineage>
        <taxon>Bacteria</taxon>
        <taxon>Pseudomonadati</taxon>
        <taxon>Pseudomonadota</taxon>
        <taxon>Alphaproteobacteria</taxon>
        <taxon>Holosporales</taxon>
        <taxon>Candidatus Paracaedibacteraceae</taxon>
        <taxon>Candidatus Odyssella</taxon>
    </lineage>
</organism>
<evidence type="ECO:0000256" key="11">
    <source>
        <dbReference type="ARBA" id="ARBA00033334"/>
    </source>
</evidence>
<comment type="similarity">
    <text evidence="3 15">Belongs to the Cob(I)alamin adenosyltransferase family.</text>
</comment>
<dbReference type="STRING" id="91604.ID47_00315"/>
<dbReference type="RefSeq" id="WP_038462688.1">
    <property type="nucleotide sequence ID" value="NZ_CP008941.1"/>
</dbReference>
<evidence type="ECO:0000256" key="4">
    <source>
        <dbReference type="ARBA" id="ARBA00012454"/>
    </source>
</evidence>
<sequence length="184" mass="20452">MVQLTRIYTRGGDKGKASLGDGTRIYKSDLRMEAIGSVDEANASLGLVMLHAESDIAKILFRIQNDLFDVGADLCMSDTTQPGLRIVASQVTWLEHQIDHFNESLSPLNSFVLPGGTQLAAYLHLARTIVRRAERVIVALSLQSQINLEVVRYINRLSDLLFVLSRYTNNKGLQDVLWVPGANR</sequence>
<dbReference type="InterPro" id="IPR029499">
    <property type="entry name" value="PduO-typ"/>
</dbReference>
<dbReference type="Gene3D" id="1.20.1200.10">
    <property type="entry name" value="Cobalamin adenosyltransferase-like"/>
    <property type="match status" value="1"/>
</dbReference>
<keyword evidence="6" id="KW-0963">Cytoplasm</keyword>
<dbReference type="KEGG" id="paca:ID47_00315"/>
<evidence type="ECO:0000256" key="10">
    <source>
        <dbReference type="ARBA" id="ARBA00031529"/>
    </source>
</evidence>
<gene>
    <name evidence="17" type="ORF">ID47_00315</name>
</gene>
<evidence type="ECO:0000256" key="6">
    <source>
        <dbReference type="ARBA" id="ARBA00022490"/>
    </source>
</evidence>
<reference evidence="17 18" key="1">
    <citation type="submission" date="2014-07" db="EMBL/GenBank/DDBJ databases">
        <title>Comparative genomic insights into amoeba endosymbionts belonging to the families of Holosporaceae and Candidatus Midichloriaceae within Rickettsiales.</title>
        <authorList>
            <person name="Wang Z."/>
            <person name="Wu M."/>
        </authorList>
    </citation>
    <scope>NUCLEOTIDE SEQUENCE [LARGE SCALE GENOMIC DNA]</scope>
    <source>
        <strain evidence="17">PRA3</strain>
    </source>
</reference>
<keyword evidence="7 15" id="KW-0808">Transferase</keyword>
<evidence type="ECO:0000313" key="17">
    <source>
        <dbReference type="EMBL" id="AIK95537.1"/>
    </source>
</evidence>
<keyword evidence="15" id="KW-0169">Cobalamin biosynthesis</keyword>
<evidence type="ECO:0000256" key="2">
    <source>
        <dbReference type="ARBA" id="ARBA00005121"/>
    </source>
</evidence>
<evidence type="ECO:0000256" key="14">
    <source>
        <dbReference type="ARBA" id="ARBA00048692"/>
    </source>
</evidence>
<comment type="catalytic activity">
    <reaction evidence="14 15">
        <text>2 cob(II)alamin + reduced [electron-transfer flavoprotein] + 2 ATP = 2 adenosylcob(III)alamin + 2 triphosphate + oxidized [electron-transfer flavoprotein] + 3 H(+)</text>
        <dbReference type="Rhea" id="RHEA:28671"/>
        <dbReference type="Rhea" id="RHEA-COMP:10685"/>
        <dbReference type="Rhea" id="RHEA-COMP:10686"/>
        <dbReference type="ChEBI" id="CHEBI:15378"/>
        <dbReference type="ChEBI" id="CHEBI:16304"/>
        <dbReference type="ChEBI" id="CHEBI:18036"/>
        <dbReference type="ChEBI" id="CHEBI:18408"/>
        <dbReference type="ChEBI" id="CHEBI:30616"/>
        <dbReference type="ChEBI" id="CHEBI:57692"/>
        <dbReference type="ChEBI" id="CHEBI:58307"/>
        <dbReference type="EC" id="2.5.1.17"/>
    </reaction>
</comment>
<evidence type="ECO:0000256" key="5">
    <source>
        <dbReference type="ARBA" id="ARBA00020963"/>
    </source>
</evidence>
<dbReference type="InterPro" id="IPR036451">
    <property type="entry name" value="CblAdoTrfase-like_sf"/>
</dbReference>
<name>A0A077AQT4_9PROT</name>
<evidence type="ECO:0000256" key="8">
    <source>
        <dbReference type="ARBA" id="ARBA00022741"/>
    </source>
</evidence>
<dbReference type="PANTHER" id="PTHR12213:SF0">
    <property type="entry name" value="CORRINOID ADENOSYLTRANSFERASE MMAB"/>
    <property type="match status" value="1"/>
</dbReference>
<feature type="domain" description="Cobalamin adenosyltransferase-like" evidence="16">
    <location>
        <begin position="7"/>
        <end position="167"/>
    </location>
</feature>
<dbReference type="GO" id="GO:0005737">
    <property type="term" value="C:cytoplasm"/>
    <property type="evidence" value="ECO:0007669"/>
    <property type="project" value="UniProtKB-SubCell"/>
</dbReference>
<dbReference type="GO" id="GO:0005524">
    <property type="term" value="F:ATP binding"/>
    <property type="evidence" value="ECO:0007669"/>
    <property type="project" value="UniProtKB-UniRule"/>
</dbReference>
<evidence type="ECO:0000256" key="12">
    <source>
        <dbReference type="ARBA" id="ARBA00033354"/>
    </source>
</evidence>
<comment type="subcellular location">
    <subcellularLocation>
        <location evidence="1">Cytoplasm</location>
    </subcellularLocation>
</comment>
<dbReference type="InterPro" id="IPR016030">
    <property type="entry name" value="CblAdoTrfase-like"/>
</dbReference>
<dbReference type="Proteomes" id="UP000028926">
    <property type="component" value="Chromosome"/>
</dbReference>
<evidence type="ECO:0000256" key="9">
    <source>
        <dbReference type="ARBA" id="ARBA00022840"/>
    </source>
</evidence>
<dbReference type="EMBL" id="CP008941">
    <property type="protein sequence ID" value="AIK95537.1"/>
    <property type="molecule type" value="Genomic_DNA"/>
</dbReference>
<dbReference type="Pfam" id="PF01923">
    <property type="entry name" value="Cob_adeno_trans"/>
    <property type="match status" value="1"/>
</dbReference>
<dbReference type="FunFam" id="1.20.1200.10:FF:000003">
    <property type="entry name" value="ATP:cob(I)alamin adenosyltransferase"/>
    <property type="match status" value="1"/>
</dbReference>
<evidence type="ECO:0000256" key="13">
    <source>
        <dbReference type="ARBA" id="ARBA00048555"/>
    </source>
</evidence>
<keyword evidence="18" id="KW-1185">Reference proteome</keyword>
<protein>
    <recommendedName>
        <fullName evidence="5 15">Corrinoid adenosyltransferase</fullName>
        <ecNumber evidence="4 15">2.5.1.17</ecNumber>
    </recommendedName>
    <alternativeName>
        <fullName evidence="10 15">Cob(II)alamin adenosyltransferase</fullName>
    </alternativeName>
    <alternativeName>
        <fullName evidence="12 15">Cob(II)yrinic acid a,c-diamide adenosyltransferase</fullName>
    </alternativeName>
    <alternativeName>
        <fullName evidence="11 15">Cobinamide/cobalamin adenosyltransferase</fullName>
    </alternativeName>
</protein>
<dbReference type="UniPathway" id="UPA00148">
    <property type="reaction ID" value="UER00233"/>
</dbReference>
<dbReference type="AlphaFoldDB" id="A0A077AQT4"/>
<accession>A0A077AQT4</accession>
<dbReference type="GO" id="GO:0008817">
    <property type="term" value="F:corrinoid adenosyltransferase activity"/>
    <property type="evidence" value="ECO:0007669"/>
    <property type="project" value="UniProtKB-UniRule"/>
</dbReference>
<dbReference type="PANTHER" id="PTHR12213">
    <property type="entry name" value="CORRINOID ADENOSYLTRANSFERASE"/>
    <property type="match status" value="1"/>
</dbReference>
<keyword evidence="9 15" id="KW-0067">ATP-binding</keyword>
<comment type="catalytic activity">
    <reaction evidence="13 15">
        <text>2 cob(II)yrinate a,c diamide + reduced [electron-transfer flavoprotein] + 2 ATP = 2 adenosylcob(III)yrinate a,c-diamide + 2 triphosphate + oxidized [electron-transfer flavoprotein] + 3 H(+)</text>
        <dbReference type="Rhea" id="RHEA:11528"/>
        <dbReference type="Rhea" id="RHEA-COMP:10685"/>
        <dbReference type="Rhea" id="RHEA-COMP:10686"/>
        <dbReference type="ChEBI" id="CHEBI:15378"/>
        <dbReference type="ChEBI" id="CHEBI:18036"/>
        <dbReference type="ChEBI" id="CHEBI:30616"/>
        <dbReference type="ChEBI" id="CHEBI:57692"/>
        <dbReference type="ChEBI" id="CHEBI:58307"/>
        <dbReference type="ChEBI" id="CHEBI:58503"/>
        <dbReference type="ChEBI" id="CHEBI:58537"/>
        <dbReference type="EC" id="2.5.1.17"/>
    </reaction>
</comment>
<dbReference type="SUPFAM" id="SSF89028">
    <property type="entry name" value="Cobalamin adenosyltransferase-like"/>
    <property type="match status" value="1"/>
</dbReference>
<proteinExistence type="inferred from homology"/>
<dbReference type="NCBIfam" id="TIGR00636">
    <property type="entry name" value="PduO_Nterm"/>
    <property type="match status" value="1"/>
</dbReference>
<evidence type="ECO:0000256" key="15">
    <source>
        <dbReference type="RuleBase" id="RU366026"/>
    </source>
</evidence>
<evidence type="ECO:0000313" key="18">
    <source>
        <dbReference type="Proteomes" id="UP000028926"/>
    </source>
</evidence>
<evidence type="ECO:0000259" key="16">
    <source>
        <dbReference type="Pfam" id="PF01923"/>
    </source>
</evidence>
<evidence type="ECO:0000256" key="1">
    <source>
        <dbReference type="ARBA" id="ARBA00004496"/>
    </source>
</evidence>
<evidence type="ECO:0000256" key="7">
    <source>
        <dbReference type="ARBA" id="ARBA00022679"/>
    </source>
</evidence>
<dbReference type="EC" id="2.5.1.17" evidence="4 15"/>
<dbReference type="HOGENOM" id="CLU_083486_0_0_5"/>
<keyword evidence="8 15" id="KW-0547">Nucleotide-binding</keyword>
<dbReference type="eggNOG" id="COG2096">
    <property type="taxonomic scope" value="Bacteria"/>
</dbReference>